<evidence type="ECO:0000313" key="6">
    <source>
        <dbReference type="Proteomes" id="UP000621510"/>
    </source>
</evidence>
<evidence type="ECO:0000313" key="5">
    <source>
        <dbReference type="EMBL" id="MBL1116442.1"/>
    </source>
</evidence>
<dbReference type="PRINTS" id="PR00035">
    <property type="entry name" value="HTHGNTR"/>
</dbReference>
<accession>A0ABS1PVI8</accession>
<name>A0ABS1PVI8_9ACTN</name>
<gene>
    <name evidence="5" type="ORF">JK364_29220</name>
</gene>
<keyword evidence="1" id="KW-0805">Transcription regulation</keyword>
<dbReference type="PROSITE" id="PS50949">
    <property type="entry name" value="HTH_GNTR"/>
    <property type="match status" value="1"/>
</dbReference>
<dbReference type="Proteomes" id="UP000621510">
    <property type="component" value="Unassembled WGS sequence"/>
</dbReference>
<keyword evidence="6" id="KW-1185">Reference proteome</keyword>
<evidence type="ECO:0000256" key="2">
    <source>
        <dbReference type="ARBA" id="ARBA00023125"/>
    </source>
</evidence>
<dbReference type="SUPFAM" id="SSF48008">
    <property type="entry name" value="GntR ligand-binding domain-like"/>
    <property type="match status" value="1"/>
</dbReference>
<feature type="domain" description="HTH gntR-type" evidence="4">
    <location>
        <begin position="1"/>
        <end position="62"/>
    </location>
</feature>
<proteinExistence type="predicted"/>
<dbReference type="InterPro" id="IPR008920">
    <property type="entry name" value="TF_FadR/GntR_C"/>
</dbReference>
<dbReference type="SMART" id="SM00895">
    <property type="entry name" value="FCD"/>
    <property type="match status" value="1"/>
</dbReference>
<dbReference type="SUPFAM" id="SSF46785">
    <property type="entry name" value="Winged helix' DNA-binding domain"/>
    <property type="match status" value="1"/>
</dbReference>
<dbReference type="EMBL" id="JAERRG010000013">
    <property type="protein sequence ID" value="MBL1116442.1"/>
    <property type="molecule type" value="Genomic_DNA"/>
</dbReference>
<dbReference type="Gene3D" id="1.20.120.530">
    <property type="entry name" value="GntR ligand-binding domain-like"/>
    <property type="match status" value="1"/>
</dbReference>
<evidence type="ECO:0000256" key="3">
    <source>
        <dbReference type="ARBA" id="ARBA00023163"/>
    </source>
</evidence>
<dbReference type="InterPro" id="IPR036390">
    <property type="entry name" value="WH_DNA-bd_sf"/>
</dbReference>
<protein>
    <submittedName>
        <fullName evidence="5">GntR family transcriptional regulator</fullName>
    </submittedName>
</protein>
<dbReference type="PANTHER" id="PTHR43537">
    <property type="entry name" value="TRANSCRIPTIONAL REGULATOR, GNTR FAMILY"/>
    <property type="match status" value="1"/>
</dbReference>
<comment type="caution">
    <text evidence="5">The sequence shown here is derived from an EMBL/GenBank/DDBJ whole genome shotgun (WGS) entry which is preliminary data.</text>
</comment>
<dbReference type="PANTHER" id="PTHR43537:SF45">
    <property type="entry name" value="GNTR FAMILY REGULATORY PROTEIN"/>
    <property type="match status" value="1"/>
</dbReference>
<reference evidence="5 6" key="1">
    <citation type="submission" date="2021-01" db="EMBL/GenBank/DDBJ databases">
        <title>WGS of actinomycetes isolated from Thailand.</title>
        <authorList>
            <person name="Thawai C."/>
        </authorList>
    </citation>
    <scope>NUCLEOTIDE SEQUENCE [LARGE SCALE GENOMIC DNA]</scope>
    <source>
        <strain evidence="5 6">CA3R110</strain>
    </source>
</reference>
<dbReference type="SMART" id="SM00345">
    <property type="entry name" value="HTH_GNTR"/>
    <property type="match status" value="1"/>
</dbReference>
<organism evidence="5 6">
    <name type="scientific">Streptomyces endocoffeicus</name>
    <dbReference type="NCBI Taxonomy" id="2898945"/>
    <lineage>
        <taxon>Bacteria</taxon>
        <taxon>Bacillati</taxon>
        <taxon>Actinomycetota</taxon>
        <taxon>Actinomycetes</taxon>
        <taxon>Kitasatosporales</taxon>
        <taxon>Streptomycetaceae</taxon>
        <taxon>Streptomyces</taxon>
    </lineage>
</organism>
<dbReference type="Gene3D" id="1.10.10.10">
    <property type="entry name" value="Winged helix-like DNA-binding domain superfamily/Winged helix DNA-binding domain"/>
    <property type="match status" value="1"/>
</dbReference>
<evidence type="ECO:0000259" key="4">
    <source>
        <dbReference type="PROSITE" id="PS50949"/>
    </source>
</evidence>
<dbReference type="Pfam" id="PF00392">
    <property type="entry name" value="GntR"/>
    <property type="match status" value="1"/>
</dbReference>
<dbReference type="Pfam" id="PF07729">
    <property type="entry name" value="FCD"/>
    <property type="match status" value="1"/>
</dbReference>
<keyword evidence="3" id="KW-0804">Transcription</keyword>
<dbReference type="InterPro" id="IPR036388">
    <property type="entry name" value="WH-like_DNA-bd_sf"/>
</dbReference>
<dbReference type="RefSeq" id="WP_201854325.1">
    <property type="nucleotide sequence ID" value="NZ_JAERRG010000013.1"/>
</dbReference>
<dbReference type="CDD" id="cd07377">
    <property type="entry name" value="WHTH_GntR"/>
    <property type="match status" value="1"/>
</dbReference>
<dbReference type="InterPro" id="IPR000524">
    <property type="entry name" value="Tscrpt_reg_HTH_GntR"/>
</dbReference>
<sequence>MVAEIRRAILGGDMPPGVQIFQDELASQFGVSRVPVRDALRLLQGEGLISYAPHAGYHVAQLDVEQLLEIQNVREILETEALSVGVPRIADETVETMSAAFDEMARCEADGDLASWVEAHRAFHFVLFEAAAMPHLMRILGRVWDASDLYRSHYMHADTAQQRAHAEHHAILEAARARDLEALLTLMRGHRQSTVAAIHRSVTGESKPEADSNP</sequence>
<evidence type="ECO:0000256" key="1">
    <source>
        <dbReference type="ARBA" id="ARBA00023015"/>
    </source>
</evidence>
<keyword evidence="2" id="KW-0238">DNA-binding</keyword>
<dbReference type="InterPro" id="IPR011711">
    <property type="entry name" value="GntR_C"/>
</dbReference>